<dbReference type="NCBIfam" id="TIGR01733">
    <property type="entry name" value="AA-adenyl-dom"/>
    <property type="match status" value="4"/>
</dbReference>
<organism evidence="6 7">
    <name type="scientific">Trichoderma aggressivum f. europaeum</name>
    <dbReference type="NCBI Taxonomy" id="173218"/>
    <lineage>
        <taxon>Eukaryota</taxon>
        <taxon>Fungi</taxon>
        <taxon>Dikarya</taxon>
        <taxon>Ascomycota</taxon>
        <taxon>Pezizomycotina</taxon>
        <taxon>Sordariomycetes</taxon>
        <taxon>Hypocreomycetidae</taxon>
        <taxon>Hypocreales</taxon>
        <taxon>Hypocreaceae</taxon>
        <taxon>Trichoderma</taxon>
    </lineage>
</organism>
<evidence type="ECO:0000313" key="7">
    <source>
        <dbReference type="Proteomes" id="UP001273209"/>
    </source>
</evidence>
<dbReference type="InterPro" id="IPR020845">
    <property type="entry name" value="AMP-binding_CS"/>
</dbReference>
<dbReference type="PROSITE" id="PS00455">
    <property type="entry name" value="AMP_BINDING"/>
    <property type="match status" value="5"/>
</dbReference>
<keyword evidence="2" id="KW-0597">Phosphoprotein</keyword>
<comment type="caution">
    <text evidence="6">The sequence shown here is derived from an EMBL/GenBank/DDBJ whole genome shotgun (WGS) entry which is preliminary data.</text>
</comment>
<dbReference type="GO" id="GO:0044550">
    <property type="term" value="P:secondary metabolite biosynthetic process"/>
    <property type="evidence" value="ECO:0007669"/>
    <property type="project" value="TreeGrafter"/>
</dbReference>
<dbReference type="InterPro" id="IPR042099">
    <property type="entry name" value="ANL_N_sf"/>
</dbReference>
<keyword evidence="3" id="KW-0436">Ligase</keyword>
<accession>A0AAE1LZN7</accession>
<dbReference type="InterPro" id="IPR023213">
    <property type="entry name" value="CAT-like_dom_sf"/>
</dbReference>
<dbReference type="PANTHER" id="PTHR45527:SF15">
    <property type="entry name" value="NONRIBOSOMAL PEPTIDE SYNTHETASE EASA-RELATED"/>
    <property type="match status" value="1"/>
</dbReference>
<gene>
    <name evidence="6" type="ORF">Triagg1_8693</name>
</gene>
<dbReference type="SUPFAM" id="SSF47336">
    <property type="entry name" value="ACP-like"/>
    <property type="match status" value="5"/>
</dbReference>
<dbReference type="CDD" id="cd05918">
    <property type="entry name" value="A_NRPS_SidN3_like"/>
    <property type="match status" value="5"/>
</dbReference>
<dbReference type="InterPro" id="IPR020806">
    <property type="entry name" value="PKS_PP-bd"/>
</dbReference>
<reference evidence="6" key="1">
    <citation type="submission" date="2023-11" db="EMBL/GenBank/DDBJ databases">
        <title>The genome sequences of three competitors of mushroom-forming fungi.</title>
        <authorList>
            <person name="Beijen E."/>
            <person name="Ohm R.A."/>
        </authorList>
    </citation>
    <scope>NUCLEOTIDE SEQUENCE</scope>
    <source>
        <strain evidence="6">CBS 100526</strain>
    </source>
</reference>
<dbReference type="Gene3D" id="3.40.50.12780">
    <property type="entry name" value="N-terminal domain of ligase-like"/>
    <property type="match status" value="5"/>
</dbReference>
<keyword evidence="7" id="KW-1185">Reference proteome</keyword>
<dbReference type="NCBIfam" id="NF003417">
    <property type="entry name" value="PRK04813.1"/>
    <property type="match status" value="5"/>
</dbReference>
<dbReference type="GeneID" id="87923472"/>
<dbReference type="Pfam" id="PF00501">
    <property type="entry name" value="AMP-binding"/>
    <property type="match status" value="5"/>
</dbReference>
<feature type="domain" description="Carrier" evidence="5">
    <location>
        <begin position="5075"/>
        <end position="5151"/>
    </location>
</feature>
<feature type="domain" description="Carrier" evidence="5">
    <location>
        <begin position="2424"/>
        <end position="2500"/>
    </location>
</feature>
<dbReference type="CDD" id="cd19542">
    <property type="entry name" value="CT_NRPS-like"/>
    <property type="match status" value="6"/>
</dbReference>
<dbReference type="InterPro" id="IPR006162">
    <property type="entry name" value="Ppantetheine_attach_site"/>
</dbReference>
<dbReference type="PROSITE" id="PS50075">
    <property type="entry name" value="CARRIER"/>
    <property type="match status" value="5"/>
</dbReference>
<dbReference type="SMART" id="SM00823">
    <property type="entry name" value="PKS_PP"/>
    <property type="match status" value="5"/>
</dbReference>
<dbReference type="InterPro" id="IPR045851">
    <property type="entry name" value="AMP-bd_C_sf"/>
</dbReference>
<keyword evidence="1" id="KW-0596">Phosphopantetheine</keyword>
<dbReference type="InterPro" id="IPR001242">
    <property type="entry name" value="Condensation_dom"/>
</dbReference>
<dbReference type="InterPro" id="IPR010071">
    <property type="entry name" value="AA_adenyl_dom"/>
</dbReference>
<dbReference type="Gene3D" id="3.30.300.30">
    <property type="match status" value="5"/>
</dbReference>
<evidence type="ECO:0000259" key="5">
    <source>
        <dbReference type="PROSITE" id="PS50075"/>
    </source>
</evidence>
<feature type="domain" description="Carrier" evidence="5">
    <location>
        <begin position="6178"/>
        <end position="6254"/>
    </location>
</feature>
<feature type="region of interest" description="Disordered" evidence="4">
    <location>
        <begin position="39"/>
        <end position="59"/>
    </location>
</feature>
<dbReference type="Gene3D" id="3.30.559.30">
    <property type="entry name" value="Nonribosomal peptide synthetase, condensation domain"/>
    <property type="match status" value="8"/>
</dbReference>
<protein>
    <recommendedName>
        <fullName evidence="5">Carrier domain-containing protein</fullName>
    </recommendedName>
</protein>
<dbReference type="InterPro" id="IPR009081">
    <property type="entry name" value="PP-bd_ACP"/>
</dbReference>
<evidence type="ECO:0000256" key="1">
    <source>
        <dbReference type="ARBA" id="ARBA00022450"/>
    </source>
</evidence>
<dbReference type="RefSeq" id="XP_062752329.1">
    <property type="nucleotide sequence ID" value="XM_062903567.1"/>
</dbReference>
<dbReference type="GO" id="GO:0043041">
    <property type="term" value="P:amino acid activation for nonribosomal peptide biosynthetic process"/>
    <property type="evidence" value="ECO:0007669"/>
    <property type="project" value="TreeGrafter"/>
</dbReference>
<feature type="domain" description="Carrier" evidence="5">
    <location>
        <begin position="1079"/>
        <end position="1155"/>
    </location>
</feature>
<dbReference type="Gene3D" id="1.10.1200.10">
    <property type="entry name" value="ACP-like"/>
    <property type="match status" value="5"/>
</dbReference>
<evidence type="ECO:0000256" key="4">
    <source>
        <dbReference type="SAM" id="MobiDB-lite"/>
    </source>
</evidence>
<name>A0AAE1LZN7_9HYPO</name>
<evidence type="ECO:0000313" key="6">
    <source>
        <dbReference type="EMBL" id="KAK4065057.1"/>
    </source>
</evidence>
<dbReference type="FunFam" id="3.40.50.12780:FF:000014">
    <property type="entry name" value="Nonribosomal peptide synthetase 1"/>
    <property type="match status" value="3"/>
</dbReference>
<dbReference type="FunFam" id="3.30.300.30:FF:000015">
    <property type="entry name" value="Nonribosomal peptide synthase SidD"/>
    <property type="match status" value="5"/>
</dbReference>
<feature type="compositionally biased region" description="Polar residues" evidence="4">
    <location>
        <begin position="39"/>
        <end position="56"/>
    </location>
</feature>
<dbReference type="FunFam" id="3.40.50.980:FF:000001">
    <property type="entry name" value="Non-ribosomal peptide synthetase"/>
    <property type="match status" value="2"/>
</dbReference>
<dbReference type="Gene3D" id="3.30.559.10">
    <property type="entry name" value="Chloramphenicol acetyltransferase-like domain"/>
    <property type="match status" value="7"/>
</dbReference>
<dbReference type="Pfam" id="PF00550">
    <property type="entry name" value="PP-binding"/>
    <property type="match status" value="5"/>
</dbReference>
<dbReference type="Pfam" id="PF00668">
    <property type="entry name" value="Condensation"/>
    <property type="match status" value="7"/>
</dbReference>
<dbReference type="FunFam" id="1.10.1200.10:FF:000005">
    <property type="entry name" value="Nonribosomal peptide synthetase 1"/>
    <property type="match status" value="1"/>
</dbReference>
<sequence>MSENFDTVAIGRIEEATPIISGSLQGMEAKSGLVSVSSHDTTETDTMSEGITSADSTSEDLELGSTDVKNAFIVKFPQYCLDDIEDVYPCTPLQEGILTSQMQGTEDYIIRATMTLHSVNGATFDLERLQKSWDSIVRQSTALRTVFVQSTSGDGSFHQIILRNVPTGIQQTQAETLNDIAMREPSWEDGRIAPHCLIFCRPSNGPDGLRIELHHGVSDAISSMKILHELMRLYDDPTRQLMGVPFRSFVQHLQSNSEEEKLKYWQTFLEGSQPSMFPKLRVNSTDGGLPQRCRRQVKLNRDGILDMVKSSKVSYSMLFHAAWSVLLRAYLGRDDVAFGYISSGRHNVPLPEIQEALGTYISMMVARARMDESTTLVDLASQLRKNIANSLPHEQCSLASIQRRMQINGGFFNTLVDVQRRPKLRRTSDEISLNLTHVHTVAEYDIVVNIEDTGDDLLFGLDYKSNLLGEADAENLISCFTSIIDQILQNPHRRITELDLFTEDHRNQLLQWNQDQLPVSDACAHDLFEAEAALHPEKIAVCSLDINFTYAQLSTLSTRLATHLRSLGAGPGVIIPLCMEKSVWAIVSMLSVLKAGAAFVPLDPASPASRIEGILEDTKAKIVITSTSTSQKMSQIQGNQHVVVVNEAFVAALEKNGDVASTSLRTHPSAQSQDTAYVLFTSGSTGKPKGVVVPHQSLCCSMYAHGPATGIDENTRALQFGAYTFDSVIAEIFTVLVHGGCVCVPSDEDRMNNLASFIERVGVNWVMLTPTFVRTLDPNSIPGVHTLVLIGEAVDKDCVDTWLGKVRLFNGYGPTETTVICVACQFPQTYEPDPTVIGKPVGCRAWVVDPVNHDILSPIGAVGELVIEGPNITNGYLGDADKTSKSFISQPSWASRFAGAAKETFTFYKTGDLVRQLSDGSLKFCGRGDSQAKVNGQRLELGEVETHLLSDDFTIHALAEVPKSGPFQGRLVTVLSLNGLTGPNDIKNAVELQLVNRGCWNAAADICIRLTDKLHSALPAYMVPTVWMPVEKMPLLPSGKLDRRQIRTWLTAVDEDVLKDTIEFQTSGMERHTDDEAFFRENEIARQLRKIWSETLNISETSIGASNAFLSVGGDSISAMKVVAKARAQDVFVTVQEILQHRTISALIDHLQTKQLSVESPAAQKQIEQSHQDITFMSAYHRHHADFDYWNMTGRSNLQSDALSAAFELDAETTSALLGTSNDVLHTEPAELLMGILLHAFKATFTDRDLPTIFVQEDRTARLNDDRSSKIIPVSVSLDDYADISQTIRKIKDTRRILLKSLDYGAGLAHHDGDKEEMEILFKYRGMLSEDKPEENKRSATFRQSLVHISVIVESDRLVCTLEWSPDMSHQEKIRTWIAAFESMTRECTRIGTITPLTCLSDYPLLPYDYEILDNIIQKVAPQWKLLGVDEIEDIYPCSPCQEGMIISQIRHPDRNLYNHETTWKVASSDGNSVDPTRLEAACRIVIQRHQILRTVFCEAGGQHVPFVQVVFKDAASLKIQVSRSDLPAYDTAIPAPKVVDSTRFPYHLAVCESPDGVSCKFVINHALLDGSCLRVLIRELSLVYDQISLPTPPLFSSFINYLLTNPADDSYAYWKSRLDGISSSHFPSLNDCDGSSSTPGRLDIPIPHDQVASLRRFCREHGVTIAAVMNTVWALVLQTYIGNDTETVCFGYMASGRDVPVPHVHELMGPLLNMLVQRVDIQPSTTIASLVRSVYDGIVGNLPHQNCSLAKIQSNLGLGGQSLFNTLVNVQKVSSVYETDTLPAINWELVGEGGPAEYDVIFGVVDSDESIVADLLFWSSCISSQQAVDLRATLLQTLSSLLESSGKSTVSEIQVFAESHGRQLHSWNAHNPHVVESCLHQLFEEQVAIYPDAAAISTTSAEANWTYAQLNDISTRLAVYLQTCGIETGMALPFCFDRSPWTVASMLAILKSGGACVALDPSYPVQRLKDIIRITGARIIVCEDKYTELFEGLPDLMIVSVSPDLWDRIPHVDGCSSSVTPSDPAFVNFTSGSTGVPKGNILEHKSIASALWHHRAIDPLGRQARGLHFASYTFDMSFAEILLVLCSGGCLCIPTEYERLNSLAATINKLEVNWAYLTPTVASLLNPLEVPTLKTICLGGEPVLDTLVTKWINNATLVATYGPSECSIAISRSVVRGFGNGQLGPASGGLLWVVHPEDHNKLVPLGAPGELLIEGPLVGRDYLDATLAKSTFIVDPAWTKGFPVSGITQAGRRMYKTGDIVRFNKDGSMTMLGRKSEDAQAKIHGQRVDLGEVSHHITASDMVKHAACFVAKKGLFANRLTAIISSMDLADAVLGSSDQPLNLQDGPEARQRISDLRRWLEDRVPSYMMPRSWVLLEKVPVTLNGKLNRRVLFQWLESIDNETYENILMLNNDDETNIQALLGSLSPMEESLAKAWSHVLNVPERQISVNQSFFSLGGDSISAIKVSSRLLNEDIQISMHDILHYRTLTEIAKRATRAGSAPSGVQAQAGATDSPFSLLSRRLSPPQFEKLMAKVASNLQDVGTNLDSVEDIYPCSPMQEGILFSRARQDGLYDLINDFKIISCTSTEPVSLERFRRAIDLVTSQHQSLRSFFVEGDDVTPYVQVVKKTVEAPVVYISSSNSQEPFKDVVVDSIPLHRLGYRFILCQVLPTGDVYGRLEINHALIDGQSMKVLITDLLLAYDEQLPLSHSPPLYGDFIKYLEQLSTEKSLEYWTSVIRGLEPCILPSLNNLQDENMCNEIDEILDPHLTELIFQFCRNYDTTIATVISAVWALVLRAYVGMDTVCFGLLTSGRAIPVPQAESIIGPLITMMVSRVDLNAEMPILEMIRSIHNGFLNGLEHQHTSLAAVQQAFDEGRQRGKMFNTVVNVLKGDVAAAEESSSSIRLEVMDASGPTEYDASLDVVHTDTNISLSFSYWASCLSNEQAKLMQQTLLHVLESLVQGASRRVGDLDMLSEAHRSHIMQWASEMPPTNDSCVHEHVEKRVKMQPEVDAIVTSDLSITYDELERLSSLLAAHLAFLGVKPEVMVPFFFDKSPWTIVVMYAILKAGGSCVALSPEFPDSRLTNMIEATEATLAICDSKYVDRLQKLIPTTVPIDTSVSTPSAMMSRFEALSSKIPSQAKPYHPAIIAFTSGSTGTPKGIILTHASMSTSMFAHGPLVQMSESSRVLQFSSYTFDASLEEIFTTLAFGGTICVPTEYERMNELPAFIKTHRVNFAALTPTVASLLNPEELPLETVDIAGEVVPQTLASKWATHTNLVVTYGPAECSIISSGMLVDPHHVQNGTLGKPAGTLMWIVDANDHNRLVPIGCAGEILIEGPLLARGYINKDQTEKSFIFDPSWTQMCPVTGASDRRRLYKTGDLARYEPDGSIIYLGRMDSQVKIHGQRVDLGEVETALSSYGVSQSAAMVPKNGQFTKKLVVVFSLSNATSAPGLILEVMTDDDVATHVAELRKGLQIALPGYMLPRVWVPVEALPLNPNGKLDRRAVGQWLEILDEEACERILALGNSLKPVSELTDVEKLLVSVWSEALGLPKSMIDVDQPFFSLGGDSVSAIRVASQLRSQGIHIAVHDIFRHRTVSALANIISSENPELAGVIGKIQPFPLTPSQLMQLRSHAGTTNTVAQKLIAKLKRRVHFDELNAAFKTLSERHPMLTAHFERDLSGTWSQRLVDAPGNLMELGHLHATSLEEAQSLFLSMQPELDIEKGPLVAASLVDVESVNTESNQLLILAIHPLIADHASSRVILKDLEIMLLHAPAGGDQASFRDWAIAQFNNSQRKLSNNTFAGTLGTTQTNFVDYWGMQHHPNTYSGVKTSNALTDADTTSLLLGNANGTLRTEAVEILLAVLCHSFTNSFTDRPTPKVFCASNDRDGEADDSNISSAVGCFTTMSAVCAEENHKAAPASSDLESQMVQTLRCVKDQRRFAHHNVTGLEEMEVFLTYTERACLETALFQEIPCAESNNSSEQQTRKALIEVSAEVIDGRINIGFHYHENMARQSAILSWIQTFEDLLRSYVSILAQAYPVPTLSDFPLLDVKDYVSLNNLVEHCKSQAQISDMSLIESIHPCSPMQEGILLSTLRSSNIYDGQEYWKVLPKSPSADLDLLKLKAACESVIARHDILRTHFVEAHHGRSAFIQVVLRAVNPPVQLATFDDFDDLTHQPLPQLHETGILPYLFTLCELATGDIYLRLDISHALSDGVSTGILMRDLLLAYDGKLLPAGPSYRNYISHLESQSGELTLQFWQDNLKDATPCHFPLLNESGVGDSPIHRSTDVPLSIQQKDQVREFCKLHSTTLANFMSAIWAMVLPCFSDASSDTATFGYLASGRDIALPGVEDILGPMITMLIRSVNVSPETTVLGLIEEMQQDFIKSWPYQHCSLGEIHHALGLSGTPLFNTIVNLGHAGGFKKPQDVPGDILFVPENVQSRSEYDIAFNILDSDEGFWLTLSYWDRCLSQAQATVLSHTIQAAIASVLEKPEQCVSSVDLVDDFHTQMMQSWNADIPEPVFDCIHLAFERQVRLQPEAPAICSSDPKISISYKQLDSMTDRLASSLREIGVGPESLVPFCMDKSPFTPVAMIGILKAGGACVALDPNQPIQRLRGIIEASGAKVILVAPQHKDLLAGIVPHLVLVGEQSLNNLEISAQTLQPLAAASTANHTNPAFVIFTSGSTGTPKGIVVEHGAFCSSARSHAPILGLHSGTRVLQFASYTYDLSIAETFTTLMVGGCICVPSEYDRLNRLAASINSMEVEWMFLTPTVAALLQPEHVPTVRTLVLGGEHATHNNFSTWGGRPGICLINSYGPAECSIWTNANIGVKPTSDVSNLGRRMGCSLWVVDPRNHHRLFPMYARGELVIGGPTLARGYLHDPVKTDAAFIQPPAWYTDDSGTEQRLYKSGDLVYYNLDGSLSIQGRKDTQVKVHGHRIELDDINHNMARIPLIEHAVAQLPRSGPLEGRLVAVASLKEDRPLASSPQQILKIISDSGHMPHVATKLGQIRSELEKQLPKHMLPTVWVIVQKMPLLSSGKLDKRTVKSWLDSMDEEGFSQIKAMSTSDAVSQLSPPENDVEFLLQKVWSEVLKCEPSTIGMTVSFLSLGGDSISAMQAVSKARAAGMNIFVQDIFRLKTIRKLAERASMAGIVDEPIATPGRFGLLPAKGQQQLTRLVNECVSTLHLDKTGASIEDIFPCSPMQEGILISQARSPDRYHVRALFEVLVQSTESVDVDRLEQAWIKVAQRHQALRSVFLEEALGGENMLQVVLDRVTVPVLKLECEKLEDFTESTEVNQYAKDGPPYRFSICRLPSGVVYCHLSMTHALDDGSSMRALLRDVCLAYDDLLPSSDPPLYSNFISYIQRQSKDAGLKFWQSYLSGVATSHFPALTTRASADPTEDGIVERWIEGDKASSLLRLCEEHDITIADVFKTVWAVVLRSFVGADSVCFGYLASGRDAPIKDVHNIMGPLINMLVFYAHVDKSKSLIELCKEANDSYLQALPHQHCSLKEILHTVRGPGQSAALFNTVVNVQKGVTAFFADEQDSTAHRTIDLRSRIFHDPTEYELSIDVQNFESSIAILMNYWTSLLSTDQANRLVDLVLDVVESLLANPMQTVGQLELCTSSDASLLHSWNNAPLVGEERCLHEVIEEQVASKPEAVAVVSDSGSLTFQELDGMANKLAHHLKQLGAGPEIIIPCCFEKSIWAIVAMLGVLKAGAACAALDPAHPLERLQTILKDTEAPFVLSSSSQTALVAQTGLQAVVVTEETLNKLPPCTSAPSTGVKPDNKAFIVYTSGSTGTPKGAILEHRNLYASSRGFGTFGMNSESRVAHFSSYAFDVSIGETMLALTHGACVCIISEEDRLGDLTAALNRLQATFTQLTPTVVRTLEPSELPYIQTVVTAGELLTDDIINKWTNKVRLFNSYGPCECAINSTGSDLLKAGARGAVIGKPLQSRLWIVDPENDQQLVPPGAVGELVVNGPIVGRGYLNNPDRTKAAFMEMPRWATAPSNAGRFYKTGDLARWTSDGNIHYLGRKDVQVKIHGQRIELGEVEYRIAEKAGATFKAVVAAVPSGGRLKQRLVALMSLGDQKLHQGGGVSVVDDVDLKARSLAEIADIIESVKKSLPRHMVPNIWVPVHDVPKLPSGKTNRRFINQWLDEMDEQLYADLTMSFQTRVVPPKSDMEAMLQRIWGDILHLDAASISTDQSFFSLAGDSVLAMQLMARCRAEGVTVKVRDIFQYTTIASLAPRCTRDVGGINPILDDYMPQTTLIEAEHGDLDFDDMSNIEAVYPSSPMQSSILTIQETQKNAWFASFIVEAILPSEYKSTQMEDLAMGWQMVVDRHAVLRTAFRAGKQTGRQYQIVLKEFTAPVSYVTDALSIDPASIFNVSPDIPDYGLPPHRMVLAETMAEKRVFIQLQISHALYDAVGISVLWHDFQMAYSSLRGDGVALDSMPASPYRAFISYIEGLPKPSALGFWKNHLDGTSPCFFPSLPNARSNNGIDMTSASSASNPPLHGSFNSIAVPINRTSKIRAFCKEQAATTANLFQAAWSIVLRHFTKSDDVNFGFMLSGRDAPLPEVDTILGPLINLLPCTVKASGHQTLQSMLRALQSNYAETLMSQNCSLEEIRAAVGIDGPLYNTFLNMQRVTKQSPCSQSSVQFNEVDAFMTDEYAISVYVSDVGDDIFMELSYWTSVLTDEDAQMIGQAILRALDLLFAADSTDIPLDLNL</sequence>
<dbReference type="InterPro" id="IPR036736">
    <property type="entry name" value="ACP-like_sf"/>
</dbReference>
<evidence type="ECO:0000256" key="2">
    <source>
        <dbReference type="ARBA" id="ARBA00022553"/>
    </source>
</evidence>
<dbReference type="InterPro" id="IPR000873">
    <property type="entry name" value="AMP-dep_synth/lig_dom"/>
</dbReference>
<dbReference type="GO" id="GO:0016874">
    <property type="term" value="F:ligase activity"/>
    <property type="evidence" value="ECO:0007669"/>
    <property type="project" value="UniProtKB-KW"/>
</dbReference>
<evidence type="ECO:0000256" key="3">
    <source>
        <dbReference type="ARBA" id="ARBA00022598"/>
    </source>
</evidence>
<dbReference type="PROSITE" id="PS00012">
    <property type="entry name" value="PHOSPHOPANTETHEINE"/>
    <property type="match status" value="4"/>
</dbReference>
<dbReference type="GO" id="GO:0031177">
    <property type="term" value="F:phosphopantetheine binding"/>
    <property type="evidence" value="ECO:0007669"/>
    <property type="project" value="InterPro"/>
</dbReference>
<proteinExistence type="predicted"/>
<dbReference type="GO" id="GO:0005737">
    <property type="term" value="C:cytoplasm"/>
    <property type="evidence" value="ECO:0007669"/>
    <property type="project" value="TreeGrafter"/>
</dbReference>
<dbReference type="PANTHER" id="PTHR45527">
    <property type="entry name" value="NONRIBOSOMAL PEPTIDE SYNTHETASE"/>
    <property type="match status" value="1"/>
</dbReference>
<dbReference type="SUPFAM" id="SSF56801">
    <property type="entry name" value="Acetyl-CoA synthetase-like"/>
    <property type="match status" value="5"/>
</dbReference>
<feature type="domain" description="Carrier" evidence="5">
    <location>
        <begin position="3533"/>
        <end position="3609"/>
    </location>
</feature>
<dbReference type="SUPFAM" id="SSF52777">
    <property type="entry name" value="CoA-dependent acyltransferases"/>
    <property type="match status" value="15"/>
</dbReference>
<dbReference type="Proteomes" id="UP001273209">
    <property type="component" value="Unassembled WGS sequence"/>
</dbReference>
<dbReference type="EMBL" id="JAWRVG010000044">
    <property type="protein sequence ID" value="KAK4065057.1"/>
    <property type="molecule type" value="Genomic_DNA"/>
</dbReference>